<comment type="caution">
    <text evidence="4">The sequence shown here is derived from an EMBL/GenBank/DDBJ whole genome shotgun (WGS) entry which is preliminary data.</text>
</comment>
<dbReference type="PROSITE" id="PS51007">
    <property type="entry name" value="CYTC"/>
    <property type="match status" value="1"/>
</dbReference>
<dbReference type="OrthoDB" id="9108522at2"/>
<dbReference type="SUPFAM" id="SSF46626">
    <property type="entry name" value="Cytochrome c"/>
    <property type="match status" value="1"/>
</dbReference>
<reference evidence="4 5" key="1">
    <citation type="submission" date="2018-05" db="EMBL/GenBank/DDBJ databases">
        <title>Genomic Encyclopedia of Type Strains, Phase IV (KMG-V): Genome sequencing to study the core and pangenomes of soil and plant-associated prokaryotes.</title>
        <authorList>
            <person name="Whitman W."/>
        </authorList>
    </citation>
    <scope>NUCLEOTIDE SEQUENCE [LARGE SCALE GENOMIC DNA]</scope>
    <source>
        <strain evidence="4 5">SLV-132</strain>
    </source>
</reference>
<keyword evidence="2" id="KW-0479">Metal-binding</keyword>
<evidence type="ECO:0000256" key="2">
    <source>
        <dbReference type="ARBA" id="ARBA00022723"/>
    </source>
</evidence>
<dbReference type="GO" id="GO:0046872">
    <property type="term" value="F:metal ion binding"/>
    <property type="evidence" value="ECO:0007669"/>
    <property type="project" value="UniProtKB-KW"/>
</dbReference>
<keyword evidence="3" id="KW-0408">Iron</keyword>
<evidence type="ECO:0000313" key="5">
    <source>
        <dbReference type="Proteomes" id="UP000245754"/>
    </source>
</evidence>
<evidence type="ECO:0000313" key="4">
    <source>
        <dbReference type="EMBL" id="PWK33117.1"/>
    </source>
</evidence>
<keyword evidence="1" id="KW-0349">Heme</keyword>
<dbReference type="InterPro" id="IPR036909">
    <property type="entry name" value="Cyt_c-like_dom_sf"/>
</dbReference>
<protein>
    <submittedName>
        <fullName evidence="4">Uncharacterized protein</fullName>
    </submittedName>
</protein>
<evidence type="ECO:0000256" key="1">
    <source>
        <dbReference type="ARBA" id="ARBA00022617"/>
    </source>
</evidence>
<dbReference type="GeneID" id="98342669"/>
<name>A0A316EP73_9BURK</name>
<dbReference type="GO" id="GO:0020037">
    <property type="term" value="F:heme binding"/>
    <property type="evidence" value="ECO:0007669"/>
    <property type="project" value="InterPro"/>
</dbReference>
<proteinExistence type="predicted"/>
<dbReference type="AlphaFoldDB" id="A0A316EP73"/>
<dbReference type="EMBL" id="QGGT01000005">
    <property type="protein sequence ID" value="PWK33117.1"/>
    <property type="molecule type" value="Genomic_DNA"/>
</dbReference>
<gene>
    <name evidence="4" type="ORF">C7419_105111</name>
</gene>
<dbReference type="Gene3D" id="1.10.760.10">
    <property type="entry name" value="Cytochrome c-like domain"/>
    <property type="match status" value="1"/>
</dbReference>
<dbReference type="Proteomes" id="UP000245754">
    <property type="component" value="Unassembled WGS sequence"/>
</dbReference>
<keyword evidence="5" id="KW-1185">Reference proteome</keyword>
<organism evidence="4 5">
    <name type="scientific">Cupriavidus plantarum</name>
    <dbReference type="NCBI Taxonomy" id="942865"/>
    <lineage>
        <taxon>Bacteria</taxon>
        <taxon>Pseudomonadati</taxon>
        <taxon>Pseudomonadota</taxon>
        <taxon>Betaproteobacteria</taxon>
        <taxon>Burkholderiales</taxon>
        <taxon>Burkholderiaceae</taxon>
        <taxon>Cupriavidus</taxon>
    </lineage>
</organism>
<sequence length="140" mass="15069">MRASARLRRLAWLMAAASLWVQAEAAVDAEQGRRIFTGDAPVAAHMRGETRALPAAAVRCINCHMPSRGAEPLGPRLTADYLLTLTPRRGGPPTAYDRNGFCQALSSSVDVGGVLLAKAMPQYQLTDADCTALWSFLLTQ</sequence>
<dbReference type="InterPro" id="IPR009056">
    <property type="entry name" value="Cyt_c-like_dom"/>
</dbReference>
<accession>A0A316EP73</accession>
<evidence type="ECO:0000256" key="3">
    <source>
        <dbReference type="ARBA" id="ARBA00023004"/>
    </source>
</evidence>
<dbReference type="GO" id="GO:0009055">
    <property type="term" value="F:electron transfer activity"/>
    <property type="evidence" value="ECO:0007669"/>
    <property type="project" value="InterPro"/>
</dbReference>
<dbReference type="RefSeq" id="WP_109584785.1">
    <property type="nucleotide sequence ID" value="NZ_CAJPUX010000004.1"/>
</dbReference>